<organism evidence="1 2">
    <name type="scientific">Glonium stellatum</name>
    <dbReference type="NCBI Taxonomy" id="574774"/>
    <lineage>
        <taxon>Eukaryota</taxon>
        <taxon>Fungi</taxon>
        <taxon>Dikarya</taxon>
        <taxon>Ascomycota</taxon>
        <taxon>Pezizomycotina</taxon>
        <taxon>Dothideomycetes</taxon>
        <taxon>Pleosporomycetidae</taxon>
        <taxon>Gloniales</taxon>
        <taxon>Gloniaceae</taxon>
        <taxon>Glonium</taxon>
    </lineage>
</organism>
<reference evidence="1 2" key="1">
    <citation type="journal article" date="2016" name="Nat. Commun.">
        <title>Ectomycorrhizal ecology is imprinted in the genome of the dominant symbiotic fungus Cenococcum geophilum.</title>
        <authorList>
            <consortium name="DOE Joint Genome Institute"/>
            <person name="Peter M."/>
            <person name="Kohler A."/>
            <person name="Ohm R.A."/>
            <person name="Kuo A."/>
            <person name="Krutzmann J."/>
            <person name="Morin E."/>
            <person name="Arend M."/>
            <person name="Barry K.W."/>
            <person name="Binder M."/>
            <person name="Choi C."/>
            <person name="Clum A."/>
            <person name="Copeland A."/>
            <person name="Grisel N."/>
            <person name="Haridas S."/>
            <person name="Kipfer T."/>
            <person name="LaButti K."/>
            <person name="Lindquist E."/>
            <person name="Lipzen A."/>
            <person name="Maire R."/>
            <person name="Meier B."/>
            <person name="Mihaltcheva S."/>
            <person name="Molinier V."/>
            <person name="Murat C."/>
            <person name="Poggeler S."/>
            <person name="Quandt C.A."/>
            <person name="Sperisen C."/>
            <person name="Tritt A."/>
            <person name="Tisserant E."/>
            <person name="Crous P.W."/>
            <person name="Henrissat B."/>
            <person name="Nehls U."/>
            <person name="Egli S."/>
            <person name="Spatafora J.W."/>
            <person name="Grigoriev I.V."/>
            <person name="Martin F.M."/>
        </authorList>
    </citation>
    <scope>NUCLEOTIDE SEQUENCE [LARGE SCALE GENOMIC DNA]</scope>
    <source>
        <strain evidence="1 2">CBS 207.34</strain>
    </source>
</reference>
<gene>
    <name evidence="1" type="ORF">AOQ84DRAFT_353352</name>
</gene>
<dbReference type="EMBL" id="KV749166">
    <property type="protein sequence ID" value="OCL10788.1"/>
    <property type="molecule type" value="Genomic_DNA"/>
</dbReference>
<accession>A0A8E2JVA2</accession>
<name>A0A8E2JVA2_9PEZI</name>
<dbReference type="AlphaFoldDB" id="A0A8E2JVA2"/>
<protein>
    <submittedName>
        <fullName evidence="1">Uncharacterized protein</fullName>
    </submittedName>
</protein>
<sequence length="51" mass="5836">METVFSVEFSDIIRPLYGHFMKCSCPTLGQTPFSNAGDLTYHPWVLAENRK</sequence>
<keyword evidence="2" id="KW-1185">Reference proteome</keyword>
<evidence type="ECO:0000313" key="2">
    <source>
        <dbReference type="Proteomes" id="UP000250140"/>
    </source>
</evidence>
<proteinExistence type="predicted"/>
<evidence type="ECO:0000313" key="1">
    <source>
        <dbReference type="EMBL" id="OCL10788.1"/>
    </source>
</evidence>
<dbReference type="Proteomes" id="UP000250140">
    <property type="component" value="Unassembled WGS sequence"/>
</dbReference>